<comment type="caution">
    <text evidence="1">The sequence shown here is derived from an EMBL/GenBank/DDBJ whole genome shotgun (WGS) entry which is preliminary data.</text>
</comment>
<feature type="non-terminal residue" evidence="1">
    <location>
        <position position="1"/>
    </location>
</feature>
<reference evidence="1" key="1">
    <citation type="submission" date="2020-07" db="EMBL/GenBank/DDBJ databases">
        <title>Multicomponent nature underlies the extraordinary mechanical properties of spider dragline silk.</title>
        <authorList>
            <person name="Kono N."/>
            <person name="Nakamura H."/>
            <person name="Mori M."/>
            <person name="Yoshida Y."/>
            <person name="Ohtoshi R."/>
            <person name="Malay A.D."/>
            <person name="Moran D.A.P."/>
            <person name="Tomita M."/>
            <person name="Numata K."/>
            <person name="Arakawa K."/>
        </authorList>
    </citation>
    <scope>NUCLEOTIDE SEQUENCE</scope>
</reference>
<evidence type="ECO:0000313" key="1">
    <source>
        <dbReference type="EMBL" id="GFQ86973.1"/>
    </source>
</evidence>
<name>A0A8X6KYH7_TRICU</name>
<proteinExistence type="predicted"/>
<gene>
    <name evidence="1" type="ORF">TNCT_304961</name>
</gene>
<accession>A0A8X6KYH7</accession>
<keyword evidence="2" id="KW-1185">Reference proteome</keyword>
<dbReference type="EMBL" id="BMAO01003301">
    <property type="protein sequence ID" value="GFQ86973.1"/>
    <property type="molecule type" value="Genomic_DNA"/>
</dbReference>
<evidence type="ECO:0000313" key="2">
    <source>
        <dbReference type="Proteomes" id="UP000887116"/>
    </source>
</evidence>
<protein>
    <submittedName>
        <fullName evidence="1">Uncharacterized protein</fullName>
    </submittedName>
</protein>
<organism evidence="1 2">
    <name type="scientific">Trichonephila clavata</name>
    <name type="common">Joro spider</name>
    <name type="synonym">Nephila clavata</name>
    <dbReference type="NCBI Taxonomy" id="2740835"/>
    <lineage>
        <taxon>Eukaryota</taxon>
        <taxon>Metazoa</taxon>
        <taxon>Ecdysozoa</taxon>
        <taxon>Arthropoda</taxon>
        <taxon>Chelicerata</taxon>
        <taxon>Arachnida</taxon>
        <taxon>Araneae</taxon>
        <taxon>Araneomorphae</taxon>
        <taxon>Entelegynae</taxon>
        <taxon>Araneoidea</taxon>
        <taxon>Nephilidae</taxon>
        <taxon>Trichonephila</taxon>
    </lineage>
</organism>
<sequence>RKKVMHLKTD</sequence>
<dbReference type="Proteomes" id="UP000887116">
    <property type="component" value="Unassembled WGS sequence"/>
</dbReference>